<dbReference type="GO" id="GO:0016301">
    <property type="term" value="F:kinase activity"/>
    <property type="evidence" value="ECO:0007669"/>
    <property type="project" value="UniProtKB-KW"/>
</dbReference>
<keyword evidence="4" id="KW-0597">Phosphoprotein</keyword>
<name>A0ABU1BDS8_PSEHA</name>
<proteinExistence type="predicted"/>
<keyword evidence="8 10" id="KW-1133">Transmembrane helix</keyword>
<accession>A0ABU1BDS8</accession>
<keyword evidence="5" id="KW-0808">Transferase</keyword>
<gene>
    <name evidence="12" type="ORF">RC083_08760</name>
</gene>
<dbReference type="PROSITE" id="PS50109">
    <property type="entry name" value="HIS_KIN"/>
    <property type="match status" value="1"/>
</dbReference>
<evidence type="ECO:0000256" key="10">
    <source>
        <dbReference type="SAM" id="Phobius"/>
    </source>
</evidence>
<comment type="caution">
    <text evidence="12">The sequence shown here is derived from an EMBL/GenBank/DDBJ whole genome shotgun (WGS) entry which is preliminary data.</text>
</comment>
<dbReference type="InterPro" id="IPR003594">
    <property type="entry name" value="HATPase_dom"/>
</dbReference>
<dbReference type="EC" id="2.7.13.3" evidence="3"/>
<comment type="catalytic activity">
    <reaction evidence="1">
        <text>ATP + protein L-histidine = ADP + protein N-phospho-L-histidine.</text>
        <dbReference type="EC" id="2.7.13.3"/>
    </reaction>
</comment>
<evidence type="ECO:0000256" key="4">
    <source>
        <dbReference type="ARBA" id="ARBA00022553"/>
    </source>
</evidence>
<evidence type="ECO:0000256" key="7">
    <source>
        <dbReference type="ARBA" id="ARBA00022777"/>
    </source>
</evidence>
<evidence type="ECO:0000256" key="1">
    <source>
        <dbReference type="ARBA" id="ARBA00000085"/>
    </source>
</evidence>
<feature type="transmembrane region" description="Helical" evidence="10">
    <location>
        <begin position="14"/>
        <end position="37"/>
    </location>
</feature>
<evidence type="ECO:0000313" key="13">
    <source>
        <dbReference type="Proteomes" id="UP001226574"/>
    </source>
</evidence>
<evidence type="ECO:0000259" key="11">
    <source>
        <dbReference type="PROSITE" id="PS50109"/>
    </source>
</evidence>
<dbReference type="PRINTS" id="PR00344">
    <property type="entry name" value="BCTRLSENSOR"/>
</dbReference>
<dbReference type="SUPFAM" id="SSF55874">
    <property type="entry name" value="ATPase domain of HSP90 chaperone/DNA topoisomerase II/histidine kinase"/>
    <property type="match status" value="1"/>
</dbReference>
<dbReference type="Pfam" id="PF02518">
    <property type="entry name" value="HATPase_c"/>
    <property type="match status" value="1"/>
</dbReference>
<dbReference type="PANTHER" id="PTHR45436:SF5">
    <property type="entry name" value="SENSOR HISTIDINE KINASE TRCS"/>
    <property type="match status" value="1"/>
</dbReference>
<evidence type="ECO:0000256" key="9">
    <source>
        <dbReference type="ARBA" id="ARBA00023136"/>
    </source>
</evidence>
<organism evidence="12 13">
    <name type="scientific">Pseudoalteromonas haloplanktis</name>
    <name type="common">Alteromonas haloplanktis</name>
    <dbReference type="NCBI Taxonomy" id="228"/>
    <lineage>
        <taxon>Bacteria</taxon>
        <taxon>Pseudomonadati</taxon>
        <taxon>Pseudomonadota</taxon>
        <taxon>Gammaproteobacteria</taxon>
        <taxon>Alteromonadales</taxon>
        <taxon>Pseudoalteromonadaceae</taxon>
        <taxon>Pseudoalteromonas</taxon>
    </lineage>
</organism>
<evidence type="ECO:0000256" key="5">
    <source>
        <dbReference type="ARBA" id="ARBA00022679"/>
    </source>
</evidence>
<dbReference type="InterPro" id="IPR050428">
    <property type="entry name" value="TCS_sensor_his_kinase"/>
</dbReference>
<reference evidence="12 13" key="1">
    <citation type="submission" date="2023-08" db="EMBL/GenBank/DDBJ databases">
        <title>Pseudoalteromonas haloplanktis LL1 genome.</title>
        <authorList>
            <person name="Wu S."/>
        </authorList>
    </citation>
    <scope>NUCLEOTIDE SEQUENCE [LARGE SCALE GENOMIC DNA]</scope>
    <source>
        <strain evidence="12 13">LL1</strain>
    </source>
</reference>
<keyword evidence="7 12" id="KW-0418">Kinase</keyword>
<keyword evidence="13" id="KW-1185">Reference proteome</keyword>
<keyword evidence="6 10" id="KW-0812">Transmembrane</keyword>
<dbReference type="EMBL" id="JAVIFY010000005">
    <property type="protein sequence ID" value="MDQ9091679.1"/>
    <property type="molecule type" value="Genomic_DNA"/>
</dbReference>
<feature type="transmembrane region" description="Helical" evidence="10">
    <location>
        <begin position="167"/>
        <end position="190"/>
    </location>
</feature>
<protein>
    <recommendedName>
        <fullName evidence="3">histidine kinase</fullName>
        <ecNumber evidence="3">2.7.13.3</ecNumber>
    </recommendedName>
</protein>
<evidence type="ECO:0000256" key="6">
    <source>
        <dbReference type="ARBA" id="ARBA00022692"/>
    </source>
</evidence>
<dbReference type="PANTHER" id="PTHR45436">
    <property type="entry name" value="SENSOR HISTIDINE KINASE YKOH"/>
    <property type="match status" value="1"/>
</dbReference>
<comment type="subcellular location">
    <subcellularLocation>
        <location evidence="2">Membrane</location>
    </subcellularLocation>
</comment>
<feature type="domain" description="Histidine kinase" evidence="11">
    <location>
        <begin position="250"/>
        <end position="450"/>
    </location>
</feature>
<dbReference type="Proteomes" id="UP001226574">
    <property type="component" value="Unassembled WGS sequence"/>
</dbReference>
<dbReference type="RefSeq" id="WP_016706821.1">
    <property type="nucleotide sequence ID" value="NZ_JAVIFY010000005.1"/>
</dbReference>
<evidence type="ECO:0000256" key="3">
    <source>
        <dbReference type="ARBA" id="ARBA00012438"/>
    </source>
</evidence>
<evidence type="ECO:0000313" key="12">
    <source>
        <dbReference type="EMBL" id="MDQ9091679.1"/>
    </source>
</evidence>
<sequence>MTQSKPVGSLKKQLLLTTFACSSVTLVVVALILIGLFNAHIVKRFDEVLIDQMHDLVAAAEFDDKQQLLLAWRSSTPKFNEPFSGWYWQIYDEQEVMYQSDSLYSGDPIRLTQIQDDETLKYIEFTGPAGQALRAIVQKISFPALDSHFHVLVSGPVANITNDVWQFTWQLACALTLVAFGFLIAIFVQLKVAMQPLSRFSTAIKAIRDGQANNINIDVPSELYDIRGEINNLLLHNSAILERSRLQAANLAHALKNPISVLQNQLPTLPADQAQLLDEQLQKLKQCTHTHLARARLAGSVNQLAALCNVSDTLSELLFSMELLYKSRNLTLRFSSAPQNGFRGDQHDLDELLGNIIDNACKWARNQVLINVVLNEHTLTINIEDDGPGIAQQSRQKAFKAGQRLDETTQGTGLGLNIVQDIVTLYNGSINLYRSSLGGLGVVLTLPGSTVTTMDTGE</sequence>
<keyword evidence="9 10" id="KW-0472">Membrane</keyword>
<evidence type="ECO:0000256" key="8">
    <source>
        <dbReference type="ARBA" id="ARBA00022989"/>
    </source>
</evidence>
<dbReference type="Gene3D" id="3.30.565.10">
    <property type="entry name" value="Histidine kinase-like ATPase, C-terminal domain"/>
    <property type="match status" value="1"/>
</dbReference>
<dbReference type="InterPro" id="IPR036890">
    <property type="entry name" value="HATPase_C_sf"/>
</dbReference>
<dbReference type="InterPro" id="IPR004358">
    <property type="entry name" value="Sig_transdc_His_kin-like_C"/>
</dbReference>
<dbReference type="SMART" id="SM00387">
    <property type="entry name" value="HATPase_c"/>
    <property type="match status" value="1"/>
</dbReference>
<dbReference type="InterPro" id="IPR005467">
    <property type="entry name" value="His_kinase_dom"/>
</dbReference>
<evidence type="ECO:0000256" key="2">
    <source>
        <dbReference type="ARBA" id="ARBA00004370"/>
    </source>
</evidence>